<evidence type="ECO:0000313" key="2">
    <source>
        <dbReference type="Proteomes" id="UP000321201"/>
    </source>
</evidence>
<gene>
    <name evidence="1" type="ORF">FR698_11580</name>
</gene>
<dbReference type="InParanoid" id="A0A5C7ETB2"/>
<sequence>MANVRFVTNGNENGKTAYLVKQGLAGMWITIASIVFDGERWCVHKHGRIDRFEKLREAKDEAIKSAC</sequence>
<organism evidence="1 2">
    <name type="scientific">Pelomicrobium methylotrophicum</name>
    <dbReference type="NCBI Taxonomy" id="2602750"/>
    <lineage>
        <taxon>Bacteria</taxon>
        <taxon>Pseudomonadati</taxon>
        <taxon>Pseudomonadota</taxon>
        <taxon>Hydrogenophilia</taxon>
        <taxon>Hydrogenophilia incertae sedis</taxon>
        <taxon>Pelomicrobium</taxon>
    </lineage>
</organism>
<dbReference type="OrthoDB" id="9907785at2"/>
<dbReference type="AlphaFoldDB" id="A0A5C7ETB2"/>
<dbReference type="EMBL" id="VPFL01000016">
    <property type="protein sequence ID" value="TXF11149.1"/>
    <property type="molecule type" value="Genomic_DNA"/>
</dbReference>
<protein>
    <submittedName>
        <fullName evidence="1">Uncharacterized protein</fullName>
    </submittedName>
</protein>
<proteinExistence type="predicted"/>
<keyword evidence="2" id="KW-1185">Reference proteome</keyword>
<reference evidence="1 2" key="1">
    <citation type="submission" date="2019-08" db="EMBL/GenBank/DDBJ databases">
        <title>Pelomicrobium methylotrophicum gen. nov., sp. nov. a moderately thermophilic, facultatively anaerobic, lithoautotrophic and methylotrophic bacterium isolated from a terrestrial mud volcano.</title>
        <authorList>
            <person name="Slobodkina G.B."/>
            <person name="Merkel A.Y."/>
            <person name="Slobodkin A.I."/>
        </authorList>
    </citation>
    <scope>NUCLEOTIDE SEQUENCE [LARGE SCALE GENOMIC DNA]</scope>
    <source>
        <strain evidence="1 2">SM250</strain>
    </source>
</reference>
<accession>A0A5C7ETB2</accession>
<comment type="caution">
    <text evidence="1">The sequence shown here is derived from an EMBL/GenBank/DDBJ whole genome shotgun (WGS) entry which is preliminary data.</text>
</comment>
<evidence type="ECO:0000313" key="1">
    <source>
        <dbReference type="EMBL" id="TXF11149.1"/>
    </source>
</evidence>
<dbReference type="Proteomes" id="UP000321201">
    <property type="component" value="Unassembled WGS sequence"/>
</dbReference>
<name>A0A5C7ETB2_9PROT</name>
<dbReference type="RefSeq" id="WP_147800360.1">
    <property type="nucleotide sequence ID" value="NZ_VPFL01000016.1"/>
</dbReference>